<gene>
    <name evidence="2" type="ORF">S01H1_86300</name>
</gene>
<feature type="non-terminal residue" evidence="2">
    <location>
        <position position="33"/>
    </location>
</feature>
<dbReference type="GO" id="GO:0070403">
    <property type="term" value="F:NAD+ binding"/>
    <property type="evidence" value="ECO:0007669"/>
    <property type="project" value="InterPro"/>
</dbReference>
<proteinExistence type="predicted"/>
<dbReference type="AlphaFoldDB" id="X0YFT0"/>
<feature type="non-terminal residue" evidence="2">
    <location>
        <position position="1"/>
    </location>
</feature>
<dbReference type="GO" id="GO:0006631">
    <property type="term" value="P:fatty acid metabolic process"/>
    <property type="evidence" value="ECO:0007669"/>
    <property type="project" value="InterPro"/>
</dbReference>
<dbReference type="InterPro" id="IPR006176">
    <property type="entry name" value="3-OHacyl-CoA_DH_NAD-bd"/>
</dbReference>
<sequence length="33" mass="3525">ISTTTAWKDLAGAHLVIEAVFEDVAVKRAVLAE</sequence>
<name>X0YFT0_9ZZZZ</name>
<comment type="caution">
    <text evidence="2">The sequence shown here is derived from an EMBL/GenBank/DDBJ whole genome shotgun (WGS) entry which is preliminary data.</text>
</comment>
<dbReference type="Gene3D" id="3.40.50.720">
    <property type="entry name" value="NAD(P)-binding Rossmann-like Domain"/>
    <property type="match status" value="1"/>
</dbReference>
<evidence type="ECO:0000313" key="2">
    <source>
        <dbReference type="EMBL" id="GAG47463.1"/>
    </source>
</evidence>
<dbReference type="Pfam" id="PF02737">
    <property type="entry name" value="3HCDH_N"/>
    <property type="match status" value="1"/>
</dbReference>
<reference evidence="2" key="1">
    <citation type="journal article" date="2014" name="Front. Microbiol.">
        <title>High frequency of phylogenetically diverse reductive dehalogenase-homologous genes in deep subseafloor sedimentary metagenomes.</title>
        <authorList>
            <person name="Kawai M."/>
            <person name="Futagami T."/>
            <person name="Toyoda A."/>
            <person name="Takaki Y."/>
            <person name="Nishi S."/>
            <person name="Hori S."/>
            <person name="Arai W."/>
            <person name="Tsubouchi T."/>
            <person name="Morono Y."/>
            <person name="Uchiyama I."/>
            <person name="Ito T."/>
            <person name="Fujiyama A."/>
            <person name="Inagaki F."/>
            <person name="Takami H."/>
        </authorList>
    </citation>
    <scope>NUCLEOTIDE SEQUENCE</scope>
    <source>
        <strain evidence="2">Expedition CK06-06</strain>
    </source>
</reference>
<protein>
    <recommendedName>
        <fullName evidence="1">3-hydroxyacyl-CoA dehydrogenase NAD binding domain-containing protein</fullName>
    </recommendedName>
</protein>
<organism evidence="2">
    <name type="scientific">marine sediment metagenome</name>
    <dbReference type="NCBI Taxonomy" id="412755"/>
    <lineage>
        <taxon>unclassified sequences</taxon>
        <taxon>metagenomes</taxon>
        <taxon>ecological metagenomes</taxon>
    </lineage>
</organism>
<accession>X0YFT0</accession>
<dbReference type="EMBL" id="BARS01059704">
    <property type="protein sequence ID" value="GAG47463.1"/>
    <property type="molecule type" value="Genomic_DNA"/>
</dbReference>
<feature type="domain" description="3-hydroxyacyl-CoA dehydrogenase NAD binding" evidence="1">
    <location>
        <begin position="1"/>
        <end position="33"/>
    </location>
</feature>
<evidence type="ECO:0000259" key="1">
    <source>
        <dbReference type="Pfam" id="PF02737"/>
    </source>
</evidence>